<organism evidence="2 3">
    <name type="scientific">Streptomyces chiangmaiensis</name>
    <dbReference type="NCBI Taxonomy" id="766497"/>
    <lineage>
        <taxon>Bacteria</taxon>
        <taxon>Bacillati</taxon>
        <taxon>Actinomycetota</taxon>
        <taxon>Actinomycetes</taxon>
        <taxon>Kitasatosporales</taxon>
        <taxon>Streptomycetaceae</taxon>
        <taxon>Streptomyces</taxon>
    </lineage>
</organism>
<gene>
    <name evidence="2" type="ORF">VXC91_24385</name>
</gene>
<dbReference type="InterPro" id="IPR001455">
    <property type="entry name" value="TusA-like"/>
</dbReference>
<sequence>MSVVVVDGTRLRCVQILLKLRSQVQEAEVGTVIRVITEDPTAPLDLAAWCHMTGHHYLGEIVGGDEVTPVYELRVELGAHATQVDRPWRRA</sequence>
<evidence type="ECO:0000259" key="1">
    <source>
        <dbReference type="Pfam" id="PF01206"/>
    </source>
</evidence>
<name>A0ABU7FMI9_9ACTN</name>
<dbReference type="Proteomes" id="UP001333996">
    <property type="component" value="Unassembled WGS sequence"/>
</dbReference>
<protein>
    <submittedName>
        <fullName evidence="2">Sulfurtransferase TusA family protein</fullName>
    </submittedName>
</protein>
<proteinExistence type="predicted"/>
<reference evidence="2" key="1">
    <citation type="submission" date="2024-01" db="EMBL/GenBank/DDBJ databases">
        <title>First draft genome sequence data of TA4-1, the type strain of Gram-positive actinobacterium Streptomyces chiangmaiensis.</title>
        <authorList>
            <person name="Yasawong M."/>
            <person name="Nantapong N."/>
        </authorList>
    </citation>
    <scope>NUCLEOTIDE SEQUENCE</scope>
    <source>
        <strain evidence="2">TA4-1</strain>
    </source>
</reference>
<keyword evidence="3" id="KW-1185">Reference proteome</keyword>
<comment type="caution">
    <text evidence="2">The sequence shown here is derived from an EMBL/GenBank/DDBJ whole genome shotgun (WGS) entry which is preliminary data.</text>
</comment>
<feature type="domain" description="UPF0033" evidence="1">
    <location>
        <begin position="6"/>
        <end position="60"/>
    </location>
</feature>
<evidence type="ECO:0000313" key="3">
    <source>
        <dbReference type="Proteomes" id="UP001333996"/>
    </source>
</evidence>
<dbReference type="Pfam" id="PF01206">
    <property type="entry name" value="TusA"/>
    <property type="match status" value="1"/>
</dbReference>
<dbReference type="InterPro" id="IPR036868">
    <property type="entry name" value="TusA-like_sf"/>
</dbReference>
<dbReference type="CDD" id="cd00291">
    <property type="entry name" value="SirA_YedF_YeeD"/>
    <property type="match status" value="1"/>
</dbReference>
<dbReference type="RefSeq" id="WP_329509461.1">
    <property type="nucleotide sequence ID" value="NZ_BAAAYZ010000024.1"/>
</dbReference>
<dbReference type="EMBL" id="JAYWVC010000093">
    <property type="protein sequence ID" value="MED7825038.1"/>
    <property type="molecule type" value="Genomic_DNA"/>
</dbReference>
<dbReference type="Gene3D" id="3.30.110.40">
    <property type="entry name" value="TusA-like domain"/>
    <property type="match status" value="1"/>
</dbReference>
<dbReference type="SUPFAM" id="SSF64307">
    <property type="entry name" value="SirA-like"/>
    <property type="match status" value="1"/>
</dbReference>
<accession>A0ABU7FMI9</accession>
<evidence type="ECO:0000313" key="2">
    <source>
        <dbReference type="EMBL" id="MED7825038.1"/>
    </source>
</evidence>